<comment type="caution">
    <text evidence="12">The sequence shown here is derived from an EMBL/GenBank/DDBJ whole genome shotgun (WGS) entry which is preliminary data.</text>
</comment>
<dbReference type="GO" id="GO:0008270">
    <property type="term" value="F:zinc ion binding"/>
    <property type="evidence" value="ECO:0007669"/>
    <property type="project" value="UniProtKB-KW"/>
</dbReference>
<evidence type="ECO:0000256" key="3">
    <source>
        <dbReference type="ARBA" id="ARBA00022723"/>
    </source>
</evidence>
<dbReference type="Proteomes" id="UP001295684">
    <property type="component" value="Unassembled WGS sequence"/>
</dbReference>
<keyword evidence="2 10" id="KW-0812">Transmembrane</keyword>
<evidence type="ECO:0000313" key="13">
    <source>
        <dbReference type="Proteomes" id="UP001295684"/>
    </source>
</evidence>
<feature type="transmembrane region" description="Helical" evidence="10">
    <location>
        <begin position="46"/>
        <end position="69"/>
    </location>
</feature>
<keyword evidence="5" id="KW-0862">Zinc</keyword>
<organism evidence="12 13">
    <name type="scientific">Euplotes crassus</name>
    <dbReference type="NCBI Taxonomy" id="5936"/>
    <lineage>
        <taxon>Eukaryota</taxon>
        <taxon>Sar</taxon>
        <taxon>Alveolata</taxon>
        <taxon>Ciliophora</taxon>
        <taxon>Intramacronucleata</taxon>
        <taxon>Spirotrichea</taxon>
        <taxon>Hypotrichia</taxon>
        <taxon>Euplotida</taxon>
        <taxon>Euplotidae</taxon>
        <taxon>Moneuplotes</taxon>
    </lineage>
</organism>
<reference evidence="12" key="1">
    <citation type="submission" date="2023-07" db="EMBL/GenBank/DDBJ databases">
        <authorList>
            <consortium name="AG Swart"/>
            <person name="Singh M."/>
            <person name="Singh A."/>
            <person name="Seah K."/>
            <person name="Emmerich C."/>
        </authorList>
    </citation>
    <scope>NUCLEOTIDE SEQUENCE</scope>
    <source>
        <strain evidence="12">DP1</strain>
    </source>
</reference>
<comment type="subcellular location">
    <subcellularLocation>
        <location evidence="1">Membrane</location>
    </subcellularLocation>
</comment>
<dbReference type="SMART" id="SM00184">
    <property type="entry name" value="RING"/>
    <property type="match status" value="1"/>
</dbReference>
<evidence type="ECO:0000256" key="1">
    <source>
        <dbReference type="ARBA" id="ARBA00004370"/>
    </source>
</evidence>
<evidence type="ECO:0000256" key="6">
    <source>
        <dbReference type="ARBA" id="ARBA00022989"/>
    </source>
</evidence>
<accession>A0AAD1XV24</accession>
<evidence type="ECO:0000256" key="7">
    <source>
        <dbReference type="ARBA" id="ARBA00023136"/>
    </source>
</evidence>
<keyword evidence="4 8" id="KW-0863">Zinc-finger</keyword>
<proteinExistence type="predicted"/>
<dbReference type="SUPFAM" id="SSF57850">
    <property type="entry name" value="RING/U-box"/>
    <property type="match status" value="1"/>
</dbReference>
<evidence type="ECO:0000256" key="5">
    <source>
        <dbReference type="ARBA" id="ARBA00022833"/>
    </source>
</evidence>
<dbReference type="InterPro" id="IPR001841">
    <property type="entry name" value="Znf_RING"/>
</dbReference>
<feature type="compositionally biased region" description="Polar residues" evidence="9">
    <location>
        <begin position="229"/>
        <end position="240"/>
    </location>
</feature>
<evidence type="ECO:0000256" key="2">
    <source>
        <dbReference type="ARBA" id="ARBA00022692"/>
    </source>
</evidence>
<dbReference type="GO" id="GO:0016020">
    <property type="term" value="C:membrane"/>
    <property type="evidence" value="ECO:0007669"/>
    <property type="project" value="UniProtKB-SubCell"/>
</dbReference>
<keyword evidence="13" id="KW-1185">Reference proteome</keyword>
<dbReference type="PANTHER" id="PTHR46539:SF1">
    <property type="entry name" value="E3 UBIQUITIN-PROTEIN LIGASE ATL42"/>
    <property type="match status" value="1"/>
</dbReference>
<dbReference type="Gene3D" id="3.30.40.10">
    <property type="entry name" value="Zinc/RING finger domain, C3HC4 (zinc finger)"/>
    <property type="match status" value="1"/>
</dbReference>
<dbReference type="AlphaFoldDB" id="A0AAD1XV24"/>
<evidence type="ECO:0000256" key="9">
    <source>
        <dbReference type="SAM" id="MobiDB-lite"/>
    </source>
</evidence>
<feature type="region of interest" description="Disordered" evidence="9">
    <location>
        <begin position="218"/>
        <end position="240"/>
    </location>
</feature>
<dbReference type="EMBL" id="CAMPGE010021361">
    <property type="protein sequence ID" value="CAI2379512.1"/>
    <property type="molecule type" value="Genomic_DNA"/>
</dbReference>
<evidence type="ECO:0000256" key="8">
    <source>
        <dbReference type="PROSITE-ProRule" id="PRU00175"/>
    </source>
</evidence>
<sequence length="240" mass="27547">MIAFIGGIVSEDSIEFMILLSLPELQIFYLIVHGIYYCFKKCCGAALYYGYIPTGYLLVISVFVNIMMIDEYAGDQEDEDFFCIVQCVSILASIVFLVLLFVECCGNRDQSLDLGDRVEVKDKFDQIPSIIFQAFTPLKSDECAICLTKYEQDDTIKVLPGCFHTFHAECIKEWFENNPTCPFCRREFTLDDIQRCEGMSEDEIYRCIQASDVRPSLFNGPQRMDPRDSLNTPYNPNYKG</sequence>
<dbReference type="PANTHER" id="PTHR46539">
    <property type="entry name" value="E3 UBIQUITIN-PROTEIN LIGASE ATL42"/>
    <property type="match status" value="1"/>
</dbReference>
<dbReference type="InterPro" id="IPR013083">
    <property type="entry name" value="Znf_RING/FYVE/PHD"/>
</dbReference>
<evidence type="ECO:0000313" key="12">
    <source>
        <dbReference type="EMBL" id="CAI2379512.1"/>
    </source>
</evidence>
<evidence type="ECO:0000259" key="11">
    <source>
        <dbReference type="PROSITE" id="PS50089"/>
    </source>
</evidence>
<keyword evidence="3" id="KW-0479">Metal-binding</keyword>
<protein>
    <recommendedName>
        <fullName evidence="11">RING-type domain-containing protein</fullName>
    </recommendedName>
</protein>
<dbReference type="PROSITE" id="PS50089">
    <property type="entry name" value="ZF_RING_2"/>
    <property type="match status" value="1"/>
</dbReference>
<feature type="domain" description="RING-type" evidence="11">
    <location>
        <begin position="143"/>
        <end position="185"/>
    </location>
</feature>
<dbReference type="Pfam" id="PF13639">
    <property type="entry name" value="zf-RING_2"/>
    <property type="match status" value="1"/>
</dbReference>
<evidence type="ECO:0000256" key="10">
    <source>
        <dbReference type="SAM" id="Phobius"/>
    </source>
</evidence>
<evidence type="ECO:0000256" key="4">
    <source>
        <dbReference type="ARBA" id="ARBA00022771"/>
    </source>
</evidence>
<keyword evidence="7 10" id="KW-0472">Membrane</keyword>
<name>A0AAD1XV24_EUPCR</name>
<gene>
    <name evidence="12" type="ORF">ECRASSUSDP1_LOCUS20922</name>
</gene>
<feature type="transmembrane region" description="Helical" evidence="10">
    <location>
        <begin position="81"/>
        <end position="102"/>
    </location>
</feature>
<feature type="transmembrane region" description="Helical" evidence="10">
    <location>
        <begin position="16"/>
        <end position="39"/>
    </location>
</feature>
<keyword evidence="6 10" id="KW-1133">Transmembrane helix</keyword>